<keyword evidence="2" id="KW-0347">Helicase</keyword>
<evidence type="ECO:0000259" key="1">
    <source>
        <dbReference type="PROSITE" id="PS51192"/>
    </source>
</evidence>
<dbReference type="SUPFAM" id="SSF52540">
    <property type="entry name" value="P-loop containing nucleoside triphosphate hydrolases"/>
    <property type="match status" value="1"/>
</dbReference>
<dbReference type="AlphaFoldDB" id="A0A3D4SZA8"/>
<evidence type="ECO:0000313" key="3">
    <source>
        <dbReference type="Proteomes" id="UP000261739"/>
    </source>
</evidence>
<organism evidence="2 3">
    <name type="scientific">Corynebacterium nuruki</name>
    <dbReference type="NCBI Taxonomy" id="1032851"/>
    <lineage>
        <taxon>Bacteria</taxon>
        <taxon>Bacillati</taxon>
        <taxon>Actinomycetota</taxon>
        <taxon>Actinomycetes</taxon>
        <taxon>Mycobacteriales</taxon>
        <taxon>Corynebacteriaceae</taxon>
        <taxon>Corynebacterium</taxon>
    </lineage>
</organism>
<feature type="non-terminal residue" evidence="2">
    <location>
        <position position="1"/>
    </location>
</feature>
<name>A0A3D4SZA8_9CORY</name>
<dbReference type="InterPro" id="IPR000330">
    <property type="entry name" value="SNF2_N"/>
</dbReference>
<dbReference type="GO" id="GO:0004386">
    <property type="term" value="F:helicase activity"/>
    <property type="evidence" value="ECO:0007669"/>
    <property type="project" value="UniProtKB-KW"/>
</dbReference>
<reference evidence="2 3" key="1">
    <citation type="journal article" date="2018" name="Nat. Biotechnol.">
        <title>A standardized bacterial taxonomy based on genome phylogeny substantially revises the tree of life.</title>
        <authorList>
            <person name="Parks D.H."/>
            <person name="Chuvochina M."/>
            <person name="Waite D.W."/>
            <person name="Rinke C."/>
            <person name="Skarshewski A."/>
            <person name="Chaumeil P.A."/>
            <person name="Hugenholtz P."/>
        </authorList>
    </citation>
    <scope>NUCLEOTIDE SEQUENCE [LARGE SCALE GENOMIC DNA]</scope>
    <source>
        <strain evidence="2">UBA11247</strain>
    </source>
</reference>
<feature type="non-terminal residue" evidence="2">
    <location>
        <position position="124"/>
    </location>
</feature>
<feature type="domain" description="Helicase ATP-binding" evidence="1">
    <location>
        <begin position="5"/>
        <end position="124"/>
    </location>
</feature>
<proteinExistence type="predicted"/>
<dbReference type="PROSITE" id="PS51192">
    <property type="entry name" value="HELICASE_ATP_BIND_1"/>
    <property type="match status" value="1"/>
</dbReference>
<accession>A0A3D4SZA8</accession>
<dbReference type="GO" id="GO:0005524">
    <property type="term" value="F:ATP binding"/>
    <property type="evidence" value="ECO:0007669"/>
    <property type="project" value="InterPro"/>
</dbReference>
<dbReference type="InterPro" id="IPR014001">
    <property type="entry name" value="Helicase_ATP-bd"/>
</dbReference>
<dbReference type="EMBL" id="DQID01000168">
    <property type="protein sequence ID" value="HCT14405.1"/>
    <property type="molecule type" value="Genomic_DNA"/>
</dbReference>
<keyword evidence="2" id="KW-0378">Hydrolase</keyword>
<gene>
    <name evidence="2" type="ORF">DIW82_06335</name>
</gene>
<dbReference type="InterPro" id="IPR027417">
    <property type="entry name" value="P-loop_NTPase"/>
</dbReference>
<dbReference type="Gene3D" id="3.40.50.10810">
    <property type="entry name" value="Tandem AAA-ATPase domain"/>
    <property type="match status" value="1"/>
</dbReference>
<sequence length="124" mass="13471">YRWLETLRRNKLGGILADDMGLGKTLQVIAMMLAAREDAAAQGEDGAPARVAPFLVVAPTSVVGNWVREIERFAPGLRARAVTETSKKRRSSLAGAVAGADVVVTSYTLFRLDIEEYHALNWSA</sequence>
<comment type="caution">
    <text evidence="2">The sequence shown here is derived from an EMBL/GenBank/DDBJ whole genome shotgun (WGS) entry which is preliminary data.</text>
</comment>
<dbReference type="Pfam" id="PF00176">
    <property type="entry name" value="SNF2-rel_dom"/>
    <property type="match status" value="1"/>
</dbReference>
<dbReference type="Proteomes" id="UP000261739">
    <property type="component" value="Unassembled WGS sequence"/>
</dbReference>
<dbReference type="InterPro" id="IPR038718">
    <property type="entry name" value="SNF2-like_sf"/>
</dbReference>
<dbReference type="PANTHER" id="PTHR10799">
    <property type="entry name" value="SNF2/RAD54 HELICASE FAMILY"/>
    <property type="match status" value="1"/>
</dbReference>
<evidence type="ECO:0000313" key="2">
    <source>
        <dbReference type="EMBL" id="HCT14405.1"/>
    </source>
</evidence>
<protein>
    <submittedName>
        <fullName evidence="2">DNA/RNA helicase</fullName>
    </submittedName>
</protein>
<keyword evidence="2" id="KW-0067">ATP-binding</keyword>
<keyword evidence="2" id="KW-0547">Nucleotide-binding</keyword>